<evidence type="ECO:0000256" key="1">
    <source>
        <dbReference type="SAM" id="Coils"/>
    </source>
</evidence>
<organism evidence="2 3">
    <name type="scientific">Ureibacillus suwonensis</name>
    <dbReference type="NCBI Taxonomy" id="313007"/>
    <lineage>
        <taxon>Bacteria</taxon>
        <taxon>Bacillati</taxon>
        <taxon>Bacillota</taxon>
        <taxon>Bacilli</taxon>
        <taxon>Bacillales</taxon>
        <taxon>Caryophanaceae</taxon>
        <taxon>Ureibacillus</taxon>
    </lineage>
</organism>
<keyword evidence="3" id="KW-1185">Reference proteome</keyword>
<protein>
    <submittedName>
        <fullName evidence="2">Uroporphyrinogen-III decarboxylase</fullName>
    </submittedName>
</protein>
<dbReference type="RefSeq" id="WP_390308765.1">
    <property type="nucleotide sequence ID" value="NZ_JBHSNQ010000030.1"/>
</dbReference>
<proteinExistence type="predicted"/>
<keyword evidence="1" id="KW-0175">Coiled coil</keyword>
<comment type="caution">
    <text evidence="2">The sequence shown here is derived from an EMBL/GenBank/DDBJ whole genome shotgun (WGS) entry which is preliminary data.</text>
</comment>
<reference evidence="3" key="1">
    <citation type="journal article" date="2019" name="Int. J. Syst. Evol. Microbiol.">
        <title>The Global Catalogue of Microorganisms (GCM) 10K type strain sequencing project: providing services to taxonomists for standard genome sequencing and annotation.</title>
        <authorList>
            <consortium name="The Broad Institute Genomics Platform"/>
            <consortium name="The Broad Institute Genome Sequencing Center for Infectious Disease"/>
            <person name="Wu L."/>
            <person name="Ma J."/>
        </authorList>
    </citation>
    <scope>NUCLEOTIDE SEQUENCE [LARGE SCALE GENOMIC DNA]</scope>
    <source>
        <strain evidence="3">CCUG 56331</strain>
    </source>
</reference>
<accession>A0ABW0R8I1</accession>
<sequence>MGESKYAELNEEQLKEIKRLEKKLNVTLIAYENSILESPNQFDNTAN</sequence>
<evidence type="ECO:0000313" key="2">
    <source>
        <dbReference type="EMBL" id="MFC5540606.1"/>
    </source>
</evidence>
<dbReference type="Proteomes" id="UP001595978">
    <property type="component" value="Unassembled WGS sequence"/>
</dbReference>
<feature type="coiled-coil region" evidence="1">
    <location>
        <begin position="3"/>
        <end position="30"/>
    </location>
</feature>
<name>A0ABW0R8I1_9BACL</name>
<gene>
    <name evidence="2" type="ORF">ACFPOH_02280</name>
</gene>
<evidence type="ECO:0000313" key="3">
    <source>
        <dbReference type="Proteomes" id="UP001595978"/>
    </source>
</evidence>
<dbReference type="EMBL" id="JBHSNQ010000030">
    <property type="protein sequence ID" value="MFC5540606.1"/>
    <property type="molecule type" value="Genomic_DNA"/>
</dbReference>